<evidence type="ECO:0000256" key="9">
    <source>
        <dbReference type="ARBA" id="ARBA00023136"/>
    </source>
</evidence>
<dbReference type="Proteomes" id="UP000760480">
    <property type="component" value="Unassembled WGS sequence"/>
</dbReference>
<comment type="caution">
    <text evidence="11">The sequence shown here is derived from an EMBL/GenBank/DDBJ whole genome shotgun (WGS) entry which is preliminary data.</text>
</comment>
<reference evidence="11 12" key="1">
    <citation type="submission" date="2019-03" db="EMBL/GenBank/DDBJ databases">
        <title>Metabolic reconstructions from genomes of highly enriched 'Candidatus Accumulibacter' and 'Candidatus Competibacter' bioreactor populations.</title>
        <authorList>
            <person name="Annavajhala M.K."/>
            <person name="Welles L."/>
            <person name="Abbas B."/>
            <person name="Sorokin D."/>
            <person name="Park H."/>
            <person name="Van Loosdrecht M."/>
            <person name="Chandran K."/>
        </authorList>
    </citation>
    <scope>NUCLEOTIDE SEQUENCE [LARGE SCALE GENOMIC DNA]</scope>
    <source>
        <strain evidence="11 12">SBR_G</strain>
    </source>
</reference>
<sequence>MKRFLGYGLLGLLAFLLFLLLRAPAGLVVGLFDERLPGLNVQAVDGTVLNGSAWGVSWRDTSIGKLNWNWRPFVLLSGWLEFRLDTDDPDAKLMGNVAIGWDRQLRFRDFSGRLPLAKLSELAGQPTPPLRGVVEFDLRELKLNAAGLPQSAAGVVHLLNLHIMLGQPLNLGDFVVQLSPATPEGLQGVVKDNNAPLDLAGILNVSPDRRYRFSGSAAVRDAGNQALRQMLNLLGPPGGDGRWKLDFSGTLAK</sequence>
<keyword evidence="9" id="KW-0472">Membrane</keyword>
<name>A0ABX1TJ15_9GAMM</name>
<evidence type="ECO:0000256" key="2">
    <source>
        <dbReference type="ARBA" id="ARBA00007208"/>
    </source>
</evidence>
<evidence type="ECO:0000256" key="1">
    <source>
        <dbReference type="ARBA" id="ARBA00004533"/>
    </source>
</evidence>
<gene>
    <name evidence="11" type="ORF">E4P82_09230</name>
</gene>
<evidence type="ECO:0000313" key="11">
    <source>
        <dbReference type="EMBL" id="NMQ19357.1"/>
    </source>
</evidence>
<dbReference type="Pfam" id="PF01203">
    <property type="entry name" value="T2SSN"/>
    <property type="match status" value="1"/>
</dbReference>
<keyword evidence="4" id="KW-0813">Transport</keyword>
<evidence type="ECO:0000256" key="4">
    <source>
        <dbReference type="ARBA" id="ARBA00022448"/>
    </source>
</evidence>
<keyword evidence="12" id="KW-1185">Reference proteome</keyword>
<dbReference type="InterPro" id="IPR022792">
    <property type="entry name" value="T2SS_protein-GspN"/>
</dbReference>
<keyword evidence="6" id="KW-0997">Cell inner membrane</keyword>
<evidence type="ECO:0000256" key="6">
    <source>
        <dbReference type="ARBA" id="ARBA00022519"/>
    </source>
</evidence>
<evidence type="ECO:0000256" key="5">
    <source>
        <dbReference type="ARBA" id="ARBA00022475"/>
    </source>
</evidence>
<evidence type="ECO:0000313" key="12">
    <source>
        <dbReference type="Proteomes" id="UP000760480"/>
    </source>
</evidence>
<dbReference type="RefSeq" id="WP_169248616.1">
    <property type="nucleotide sequence ID" value="NZ_SPMZ01000025.1"/>
</dbReference>
<organism evidence="11 12">
    <name type="scientific">Candidatus Competibacter phosphatis</name>
    <dbReference type="NCBI Taxonomy" id="221280"/>
    <lineage>
        <taxon>Bacteria</taxon>
        <taxon>Pseudomonadati</taxon>
        <taxon>Pseudomonadota</taxon>
        <taxon>Gammaproteobacteria</taxon>
        <taxon>Candidatus Competibacteraceae</taxon>
        <taxon>Candidatus Competibacter</taxon>
    </lineage>
</organism>
<protein>
    <recommendedName>
        <fullName evidence="3">Type II secretion system protein N</fullName>
    </recommendedName>
    <alternativeName>
        <fullName evidence="10">General secretion pathway protein N</fullName>
    </alternativeName>
</protein>
<proteinExistence type="inferred from homology"/>
<keyword evidence="7" id="KW-0812">Transmembrane</keyword>
<accession>A0ABX1TJ15</accession>
<evidence type="ECO:0000256" key="3">
    <source>
        <dbReference type="ARBA" id="ARBA00021563"/>
    </source>
</evidence>
<comment type="subcellular location">
    <subcellularLocation>
        <location evidence="1">Cell inner membrane</location>
    </subcellularLocation>
</comment>
<evidence type="ECO:0000256" key="7">
    <source>
        <dbReference type="ARBA" id="ARBA00022692"/>
    </source>
</evidence>
<keyword evidence="8" id="KW-0653">Protein transport</keyword>
<dbReference type="EMBL" id="SPMZ01000025">
    <property type="protein sequence ID" value="NMQ19357.1"/>
    <property type="molecule type" value="Genomic_DNA"/>
</dbReference>
<evidence type="ECO:0000256" key="10">
    <source>
        <dbReference type="ARBA" id="ARBA00030772"/>
    </source>
</evidence>
<comment type="similarity">
    <text evidence="2">Belongs to the GSP N family.</text>
</comment>
<evidence type="ECO:0000256" key="8">
    <source>
        <dbReference type="ARBA" id="ARBA00022927"/>
    </source>
</evidence>
<keyword evidence="5" id="KW-1003">Cell membrane</keyword>